<dbReference type="HOGENOM" id="CLU_2831881_0_0_1"/>
<dbReference type="Proteomes" id="UP000054538">
    <property type="component" value="Unassembled WGS sequence"/>
</dbReference>
<evidence type="ECO:0000313" key="2">
    <source>
        <dbReference type="Proteomes" id="UP000054538"/>
    </source>
</evidence>
<dbReference type="EMBL" id="KN826303">
    <property type="protein sequence ID" value="KIK79347.1"/>
    <property type="molecule type" value="Genomic_DNA"/>
</dbReference>
<keyword evidence="2" id="KW-1185">Reference proteome</keyword>
<proteinExistence type="predicted"/>
<sequence>MPWQFYGVRLGLQFKNKISNMNSSLRVTQVEVTSMDHSISALAVQKCWRTNKFINKTKIPTIDRLS</sequence>
<dbReference type="InParanoid" id="A0A0D0C8W2"/>
<name>A0A0D0C8W2_9AGAM</name>
<reference evidence="1 2" key="1">
    <citation type="submission" date="2014-04" db="EMBL/GenBank/DDBJ databases">
        <authorList>
            <consortium name="DOE Joint Genome Institute"/>
            <person name="Kuo A."/>
            <person name="Kohler A."/>
            <person name="Jargeat P."/>
            <person name="Nagy L.G."/>
            <person name="Floudas D."/>
            <person name="Copeland A."/>
            <person name="Barry K.W."/>
            <person name="Cichocki N."/>
            <person name="Veneault-Fourrey C."/>
            <person name="LaButti K."/>
            <person name="Lindquist E.A."/>
            <person name="Lipzen A."/>
            <person name="Lundell T."/>
            <person name="Morin E."/>
            <person name="Murat C."/>
            <person name="Sun H."/>
            <person name="Tunlid A."/>
            <person name="Henrissat B."/>
            <person name="Grigoriev I.V."/>
            <person name="Hibbett D.S."/>
            <person name="Martin F."/>
            <person name="Nordberg H.P."/>
            <person name="Cantor M.N."/>
            <person name="Hua S.X."/>
        </authorList>
    </citation>
    <scope>NUCLEOTIDE SEQUENCE [LARGE SCALE GENOMIC DNA]</scope>
    <source>
        <strain evidence="1 2">Ve08.2h10</strain>
    </source>
</reference>
<evidence type="ECO:0000313" key="1">
    <source>
        <dbReference type="EMBL" id="KIK79347.1"/>
    </source>
</evidence>
<organism evidence="1 2">
    <name type="scientific">Paxillus rubicundulus Ve08.2h10</name>
    <dbReference type="NCBI Taxonomy" id="930991"/>
    <lineage>
        <taxon>Eukaryota</taxon>
        <taxon>Fungi</taxon>
        <taxon>Dikarya</taxon>
        <taxon>Basidiomycota</taxon>
        <taxon>Agaricomycotina</taxon>
        <taxon>Agaricomycetes</taxon>
        <taxon>Agaricomycetidae</taxon>
        <taxon>Boletales</taxon>
        <taxon>Paxilineae</taxon>
        <taxon>Paxillaceae</taxon>
        <taxon>Paxillus</taxon>
    </lineage>
</organism>
<gene>
    <name evidence="1" type="ORF">PAXRUDRAFT_834152</name>
</gene>
<accession>A0A0D0C8W2</accession>
<dbReference type="AlphaFoldDB" id="A0A0D0C8W2"/>
<reference evidence="2" key="2">
    <citation type="submission" date="2015-01" db="EMBL/GenBank/DDBJ databases">
        <title>Evolutionary Origins and Diversification of the Mycorrhizal Mutualists.</title>
        <authorList>
            <consortium name="DOE Joint Genome Institute"/>
            <consortium name="Mycorrhizal Genomics Consortium"/>
            <person name="Kohler A."/>
            <person name="Kuo A."/>
            <person name="Nagy L.G."/>
            <person name="Floudas D."/>
            <person name="Copeland A."/>
            <person name="Barry K.W."/>
            <person name="Cichocki N."/>
            <person name="Veneault-Fourrey C."/>
            <person name="LaButti K."/>
            <person name="Lindquist E.A."/>
            <person name="Lipzen A."/>
            <person name="Lundell T."/>
            <person name="Morin E."/>
            <person name="Murat C."/>
            <person name="Riley R."/>
            <person name="Ohm R."/>
            <person name="Sun H."/>
            <person name="Tunlid A."/>
            <person name="Henrissat B."/>
            <person name="Grigoriev I.V."/>
            <person name="Hibbett D.S."/>
            <person name="Martin F."/>
        </authorList>
    </citation>
    <scope>NUCLEOTIDE SEQUENCE [LARGE SCALE GENOMIC DNA]</scope>
    <source>
        <strain evidence="2">Ve08.2h10</strain>
    </source>
</reference>
<protein>
    <submittedName>
        <fullName evidence="1">Uncharacterized protein</fullName>
    </submittedName>
</protein>